<feature type="domain" description="Transposase InsH N-terminal" evidence="1">
    <location>
        <begin position="21"/>
        <end position="115"/>
    </location>
</feature>
<sequence>KIRTMHYITGTDRNQLQLYTSLEDSISPENAVRLIDKLVDLLYQKDPAQYIYKGQSLRGRKSYHPTLFLKLYLYGYLNRISSSRRLETETYRNIELKWLMCDLHPDFKTISDYRKDNGNAIREMTLGFRNFLKKEGYIEGNKIIFDGTKVKACTSKEKIWTDTIIASRITHMEELLDGYLSKLEENDQTEDSS</sequence>
<dbReference type="EMBL" id="QREV01000141">
    <property type="protein sequence ID" value="RDU47280.1"/>
    <property type="molecule type" value="Genomic_DNA"/>
</dbReference>
<reference evidence="2 3" key="1">
    <citation type="submission" date="2018-07" db="EMBL/GenBank/DDBJ databases">
        <title>Parabacteroides acidifaciens nov. sp., isolated from human feces.</title>
        <authorList>
            <person name="Wang Y.J."/>
        </authorList>
    </citation>
    <scope>NUCLEOTIDE SEQUENCE [LARGE SCALE GENOMIC DNA]</scope>
    <source>
        <strain evidence="2 3">426-9</strain>
    </source>
</reference>
<protein>
    <submittedName>
        <fullName evidence="2">Transposase</fullName>
    </submittedName>
</protein>
<evidence type="ECO:0000313" key="2">
    <source>
        <dbReference type="EMBL" id="RDU47280.1"/>
    </source>
</evidence>
<name>A0A3D8H979_9BACT</name>
<comment type="caution">
    <text evidence="2">The sequence shown here is derived from an EMBL/GenBank/DDBJ whole genome shotgun (WGS) entry which is preliminary data.</text>
</comment>
<dbReference type="Pfam" id="PF05598">
    <property type="entry name" value="DUF772"/>
    <property type="match status" value="1"/>
</dbReference>
<feature type="non-terminal residue" evidence="2">
    <location>
        <position position="1"/>
    </location>
</feature>
<evidence type="ECO:0000313" key="3">
    <source>
        <dbReference type="Proteomes" id="UP000256321"/>
    </source>
</evidence>
<dbReference type="Proteomes" id="UP000256321">
    <property type="component" value="Unassembled WGS sequence"/>
</dbReference>
<proteinExistence type="predicted"/>
<evidence type="ECO:0000259" key="1">
    <source>
        <dbReference type="Pfam" id="PF05598"/>
    </source>
</evidence>
<accession>A0A3D8H979</accession>
<dbReference type="InterPro" id="IPR008490">
    <property type="entry name" value="Transposase_InsH_N"/>
</dbReference>
<organism evidence="2 3">
    <name type="scientific">Parabacteroides acidifaciens</name>
    <dbReference type="NCBI Taxonomy" id="2290935"/>
    <lineage>
        <taxon>Bacteria</taxon>
        <taxon>Pseudomonadati</taxon>
        <taxon>Bacteroidota</taxon>
        <taxon>Bacteroidia</taxon>
        <taxon>Bacteroidales</taxon>
        <taxon>Tannerellaceae</taxon>
        <taxon>Parabacteroides</taxon>
    </lineage>
</organism>
<dbReference type="AlphaFoldDB" id="A0A3D8H979"/>
<feature type="non-terminal residue" evidence="2">
    <location>
        <position position="193"/>
    </location>
</feature>
<dbReference type="PANTHER" id="PTHR33408:SF2">
    <property type="entry name" value="TRANSPOSASE DDE DOMAIN-CONTAINING PROTEIN"/>
    <property type="match status" value="1"/>
</dbReference>
<gene>
    <name evidence="2" type="ORF">DWU89_20500</name>
</gene>
<dbReference type="PANTHER" id="PTHR33408">
    <property type="entry name" value="TRANSPOSASE"/>
    <property type="match status" value="1"/>
</dbReference>